<sequence>MGGYVANPLAFLVHTLFSLYILAVMLRFLLQWTRADFFNPISQFLVRVTQPVLRPLRRVIPGMAGLDLSAVVLMVLLQAVSLALVMLIYGVMPRAGYILVRTPAELLSLLFNLYFIAIIAQAILSWVIQPGQYHPAQTLLYSLTEPVLRPIRQLVPLIGGIDLSPLVALILLQVLKMLVMQPLNHIAPPLF</sequence>
<gene>
    <name evidence="2" type="ORF">KBTEX_03765</name>
</gene>
<accession>A0A5B8RJW9</accession>
<dbReference type="EMBL" id="MN079245">
    <property type="protein sequence ID" value="QEA07415.1"/>
    <property type="molecule type" value="Genomic_DNA"/>
</dbReference>
<dbReference type="Pfam" id="PF02325">
    <property type="entry name" value="CCB3_YggT"/>
    <property type="match status" value="2"/>
</dbReference>
<evidence type="ECO:0008006" key="3">
    <source>
        <dbReference type="Google" id="ProtNLM"/>
    </source>
</evidence>
<feature type="transmembrane region" description="Helical" evidence="1">
    <location>
        <begin position="9"/>
        <end position="30"/>
    </location>
</feature>
<keyword evidence="1" id="KW-1133">Transmembrane helix</keyword>
<feature type="transmembrane region" description="Helical" evidence="1">
    <location>
        <begin position="104"/>
        <end position="128"/>
    </location>
</feature>
<evidence type="ECO:0000313" key="2">
    <source>
        <dbReference type="EMBL" id="QEA07415.1"/>
    </source>
</evidence>
<keyword evidence="1" id="KW-0812">Transmembrane</keyword>
<dbReference type="GO" id="GO:0016020">
    <property type="term" value="C:membrane"/>
    <property type="evidence" value="ECO:0007669"/>
    <property type="project" value="InterPro"/>
</dbReference>
<protein>
    <recommendedName>
        <fullName evidence="3">YGGT family</fullName>
    </recommendedName>
</protein>
<dbReference type="AlphaFoldDB" id="A0A5B8RJW9"/>
<keyword evidence="1" id="KW-0472">Membrane</keyword>
<feature type="transmembrane region" description="Helical" evidence="1">
    <location>
        <begin position="68"/>
        <end position="92"/>
    </location>
</feature>
<organism evidence="2">
    <name type="scientific">uncultured organism</name>
    <dbReference type="NCBI Taxonomy" id="155900"/>
    <lineage>
        <taxon>unclassified sequences</taxon>
        <taxon>environmental samples</taxon>
    </lineage>
</organism>
<evidence type="ECO:0000256" key="1">
    <source>
        <dbReference type="SAM" id="Phobius"/>
    </source>
</evidence>
<dbReference type="PANTHER" id="PTHR33219:SF14">
    <property type="entry name" value="PROTEIN COFACTOR ASSEMBLY OF COMPLEX C SUBUNIT B CCB3, CHLOROPLASTIC-RELATED"/>
    <property type="match status" value="1"/>
</dbReference>
<dbReference type="InterPro" id="IPR003425">
    <property type="entry name" value="CCB3/YggT"/>
</dbReference>
<proteinExistence type="predicted"/>
<name>A0A5B8RJW9_9ZZZZ</name>
<dbReference type="PANTHER" id="PTHR33219">
    <property type="entry name" value="YLMG HOMOLOG PROTEIN 2, CHLOROPLASTIC"/>
    <property type="match status" value="1"/>
</dbReference>
<feature type="transmembrane region" description="Helical" evidence="1">
    <location>
        <begin position="154"/>
        <end position="175"/>
    </location>
</feature>
<reference evidence="2" key="1">
    <citation type="submission" date="2019-06" db="EMBL/GenBank/DDBJ databases">
        <authorList>
            <person name="Murdoch R.W."/>
            <person name="Fathepure B."/>
        </authorList>
    </citation>
    <scope>NUCLEOTIDE SEQUENCE</scope>
</reference>